<protein>
    <submittedName>
        <fullName evidence="1">Uncharacterized protein</fullName>
    </submittedName>
</protein>
<sequence length="141" mass="15793">MAVVELAGSAPKARKDANFESKSARKRRRKGLVRGAVANAVNEAKLNRQAKIEFYRKVRLMKERRRRIAHELALVATLVGGMEREVVQVGDRIKGVDGSYLGEAFGKTKEARASVSAYAEDWYSFSRARIFYYKNGKAVPA</sequence>
<reference evidence="1 2" key="1">
    <citation type="submission" date="2018-08" db="EMBL/GenBank/DDBJ databases">
        <title>Genomic Encyclopedia of Archaeal and Bacterial Type Strains, Phase II (KMG-II): from individual species to whole genera.</title>
        <authorList>
            <person name="Goeker M."/>
        </authorList>
    </citation>
    <scope>NUCLEOTIDE SEQUENCE [LARGE SCALE GENOMIC DNA]</scope>
    <source>
        <strain evidence="1 2">DSM 45791</strain>
    </source>
</reference>
<keyword evidence="2" id="KW-1185">Reference proteome</keyword>
<accession>A0A3E0G3W6</accession>
<dbReference type="AlphaFoldDB" id="A0A3E0G3W6"/>
<evidence type="ECO:0000313" key="1">
    <source>
        <dbReference type="EMBL" id="REH17435.1"/>
    </source>
</evidence>
<evidence type="ECO:0000313" key="2">
    <source>
        <dbReference type="Proteomes" id="UP000256269"/>
    </source>
</evidence>
<gene>
    <name evidence="1" type="ORF">BCF44_1477</name>
</gene>
<organism evidence="1 2">
    <name type="scientific">Kutzneria buriramensis</name>
    <dbReference type="NCBI Taxonomy" id="1045776"/>
    <lineage>
        <taxon>Bacteria</taxon>
        <taxon>Bacillati</taxon>
        <taxon>Actinomycetota</taxon>
        <taxon>Actinomycetes</taxon>
        <taxon>Pseudonocardiales</taxon>
        <taxon>Pseudonocardiaceae</taxon>
        <taxon>Kutzneria</taxon>
    </lineage>
</organism>
<proteinExistence type="predicted"/>
<name>A0A3E0G3W6_9PSEU</name>
<comment type="caution">
    <text evidence="1">The sequence shown here is derived from an EMBL/GenBank/DDBJ whole genome shotgun (WGS) entry which is preliminary data.</text>
</comment>
<dbReference type="EMBL" id="QUNO01000047">
    <property type="protein sequence ID" value="REH17435.1"/>
    <property type="molecule type" value="Genomic_DNA"/>
</dbReference>
<dbReference type="Proteomes" id="UP000256269">
    <property type="component" value="Unassembled WGS sequence"/>
</dbReference>
<dbReference type="RefSeq" id="WP_116182450.1">
    <property type="nucleotide sequence ID" value="NZ_CP144377.1"/>
</dbReference>